<comment type="similarity">
    <text evidence="2">Belongs to the isochorismate synthase family.</text>
</comment>
<dbReference type="EC" id="5.4.4.2" evidence="3"/>
<dbReference type="Gene3D" id="3.60.120.10">
    <property type="entry name" value="Anthranilate synthase"/>
    <property type="match status" value="1"/>
</dbReference>
<accession>A0A1L5P9Q2</accession>
<dbReference type="InterPro" id="IPR004561">
    <property type="entry name" value="IsoChor_synthase"/>
</dbReference>
<keyword evidence="7" id="KW-0614">Plasmid</keyword>
<feature type="domain" description="Chorismate-utilising enzyme C-terminal" evidence="6">
    <location>
        <begin position="104"/>
        <end position="363"/>
    </location>
</feature>
<keyword evidence="4 7" id="KW-0413">Isomerase</keyword>
<dbReference type="GO" id="GO:0009697">
    <property type="term" value="P:salicylic acid biosynthetic process"/>
    <property type="evidence" value="ECO:0007669"/>
    <property type="project" value="TreeGrafter"/>
</dbReference>
<dbReference type="PANTHER" id="PTHR42839">
    <property type="entry name" value="ISOCHORISMATE SYNTHASE ENTC"/>
    <property type="match status" value="1"/>
</dbReference>
<geneLocation type="plasmid" evidence="8">
    <name>prsp8c3a</name>
</geneLocation>
<dbReference type="AlphaFoldDB" id="A0A1L5P9Q2"/>
<dbReference type="NCBIfam" id="TIGR00543">
    <property type="entry name" value="isochor_syn"/>
    <property type="match status" value="1"/>
</dbReference>
<dbReference type="GO" id="GO:0008909">
    <property type="term" value="F:isochorismate synthase activity"/>
    <property type="evidence" value="ECO:0007669"/>
    <property type="project" value="UniProtKB-EC"/>
</dbReference>
<evidence type="ECO:0000256" key="5">
    <source>
        <dbReference type="ARBA" id="ARBA00041564"/>
    </source>
</evidence>
<sequence length="372" mass="40138">MNARFDLTTPGYRLRARGVAQRIDPDHWDGASVADAVDAALAAANGKTSDGAKRIVVGLVPFDTSRKAVFYVPEEAEFHTDYPAASLPREERRNVFEIHGADSPSYRENVTEALKRIQSGALDKVVLARSVTVDFNSPIDIDAVYARLCARNGSAYVYRVDLPDSLEQKTSSVLLGASPELVLSSDKGKIRSTPLAGSTPRAANALADEEVARALLNSRKDLAEHSMVVKAVGETFRQFADKVDVPSTPQLVQTPVIWHLGTYITGMLRENVSPIALAYALHPTPAVGGWPQDAARKTIAELEDFDRGFYAGLIGWMDEDGNGEWVLTLRCGIVNGSKATVFAGAGIVAGSDPEKEHTETSTKLQTFINALG</sequence>
<dbReference type="SUPFAM" id="SSF56322">
    <property type="entry name" value="ADC synthase"/>
    <property type="match status" value="1"/>
</dbReference>
<evidence type="ECO:0000313" key="8">
    <source>
        <dbReference type="Proteomes" id="UP000185109"/>
    </source>
</evidence>
<protein>
    <recommendedName>
        <fullName evidence="3">isochorismate synthase</fullName>
        <ecNumber evidence="3">5.4.4.2</ecNumber>
    </recommendedName>
    <alternativeName>
        <fullName evidence="5">Isochorismate mutase</fullName>
    </alternativeName>
</protein>
<evidence type="ECO:0000256" key="3">
    <source>
        <dbReference type="ARBA" id="ARBA00012824"/>
    </source>
</evidence>
<evidence type="ECO:0000259" key="6">
    <source>
        <dbReference type="Pfam" id="PF00425"/>
    </source>
</evidence>
<dbReference type="PANTHER" id="PTHR42839:SF2">
    <property type="entry name" value="ISOCHORISMATE SYNTHASE ENTC"/>
    <property type="match status" value="1"/>
</dbReference>
<proteinExistence type="inferred from homology"/>
<dbReference type="EMBL" id="CP017242">
    <property type="protein sequence ID" value="APO76919.1"/>
    <property type="molecule type" value="Genomic_DNA"/>
</dbReference>
<gene>
    <name evidence="7" type="ORF">AM571_PA00027</name>
</gene>
<dbReference type="InterPro" id="IPR015890">
    <property type="entry name" value="Chorismate_C"/>
</dbReference>
<comment type="catalytic activity">
    <reaction evidence="1">
        <text>chorismate = isochorismate</text>
        <dbReference type="Rhea" id="RHEA:18985"/>
        <dbReference type="ChEBI" id="CHEBI:29748"/>
        <dbReference type="ChEBI" id="CHEBI:29780"/>
        <dbReference type="EC" id="5.4.4.2"/>
    </reaction>
</comment>
<evidence type="ECO:0000256" key="4">
    <source>
        <dbReference type="ARBA" id="ARBA00023235"/>
    </source>
</evidence>
<evidence type="ECO:0000313" key="7">
    <source>
        <dbReference type="EMBL" id="APO76919.1"/>
    </source>
</evidence>
<dbReference type="Proteomes" id="UP000185109">
    <property type="component" value="Plasmid pRsp8C3a"/>
</dbReference>
<evidence type="ECO:0000256" key="1">
    <source>
        <dbReference type="ARBA" id="ARBA00000799"/>
    </source>
</evidence>
<organism evidence="7 8">
    <name type="scientific">Rhizobium etli 8C-3</name>
    <dbReference type="NCBI Taxonomy" id="538025"/>
    <lineage>
        <taxon>Bacteria</taxon>
        <taxon>Pseudomonadati</taxon>
        <taxon>Pseudomonadota</taxon>
        <taxon>Alphaproteobacteria</taxon>
        <taxon>Hyphomicrobiales</taxon>
        <taxon>Rhizobiaceae</taxon>
        <taxon>Rhizobium/Agrobacterium group</taxon>
        <taxon>Rhizobium</taxon>
    </lineage>
</organism>
<dbReference type="InterPro" id="IPR005801">
    <property type="entry name" value="ADC_synthase"/>
</dbReference>
<reference evidence="7 8" key="1">
    <citation type="submission" date="2016-09" db="EMBL/GenBank/DDBJ databases">
        <title>The complete genome sequences of Rhizobium gallicum, symbiovars gallicum and phaseoli, symbionts associated to common bean (Phaseolus vulgaris).</title>
        <authorList>
            <person name="Bustos P."/>
            <person name="Santamaria R.I."/>
            <person name="Perez-Carrascal O.M."/>
            <person name="Juarez S."/>
            <person name="Lozano L."/>
            <person name="Martinez-Flores I."/>
            <person name="Martinez-Romero E."/>
            <person name="Cevallos M."/>
            <person name="Romero D."/>
            <person name="Davila G."/>
            <person name="Gonzalez V."/>
        </authorList>
    </citation>
    <scope>NUCLEOTIDE SEQUENCE [LARGE SCALE GENOMIC DNA]</scope>
    <source>
        <strain evidence="7 8">8C-3</strain>
        <plasmid evidence="8">Plasmid prsp8c3a</plasmid>
    </source>
</reference>
<evidence type="ECO:0000256" key="2">
    <source>
        <dbReference type="ARBA" id="ARBA00005297"/>
    </source>
</evidence>
<dbReference type="Pfam" id="PF00425">
    <property type="entry name" value="Chorismate_bind"/>
    <property type="match status" value="1"/>
</dbReference>
<name>A0A1L5P9Q2_RHIET</name>